<proteinExistence type="predicted"/>
<feature type="transmembrane region" description="Helical" evidence="1">
    <location>
        <begin position="6"/>
        <end position="24"/>
    </location>
</feature>
<feature type="transmembrane region" description="Helical" evidence="1">
    <location>
        <begin position="129"/>
        <end position="155"/>
    </location>
</feature>
<reference evidence="2" key="1">
    <citation type="submission" date="2020-01" db="EMBL/GenBank/DDBJ databases">
        <authorList>
            <person name="Rat A."/>
        </authorList>
    </citation>
    <scope>NUCLEOTIDE SEQUENCE</scope>
    <source>
        <strain evidence="2">LMG 28251</strain>
    </source>
</reference>
<comment type="caution">
    <text evidence="2">The sequence shown here is derived from an EMBL/GenBank/DDBJ whole genome shotgun (WGS) entry which is preliminary data.</text>
</comment>
<gene>
    <name evidence="2" type="ORF">GXW79_14175</name>
</gene>
<keyword evidence="1" id="KW-1133">Transmembrane helix</keyword>
<feature type="transmembrane region" description="Helical" evidence="1">
    <location>
        <begin position="167"/>
        <end position="184"/>
    </location>
</feature>
<accession>A0AAF1K4S2</accession>
<dbReference type="Proteomes" id="UP001196068">
    <property type="component" value="Unassembled WGS sequence"/>
</dbReference>
<dbReference type="RefSeq" id="WP_211875072.1">
    <property type="nucleotide sequence ID" value="NZ_JAAEDH010000016.1"/>
</dbReference>
<sequence length="198" mass="21637">MKINTKDLLSGIILILFAVIGYWLNQDHALGTARRMGPGYMPMLTFVILLGIGAIVTLFALFSGPNPLDKWTTGEVLAIPAAIVAFFATYIIVERLNIFQGNYYILGSAILAGCLVLAIPHGWRALGLVHAGFALFGLLLEQGGLMLALVGCILVSALADPDHRPKGVLGMIIFLCVLCWWVFIKELDIRVNVWPQFL</sequence>
<protein>
    <recommendedName>
        <fullName evidence="4">Tripartite tricarboxylate transporter TctB family protein</fullName>
    </recommendedName>
</protein>
<organism evidence="2 3">
    <name type="scientific">Plastoroseomonas arctica</name>
    <dbReference type="NCBI Taxonomy" id="1509237"/>
    <lineage>
        <taxon>Bacteria</taxon>
        <taxon>Pseudomonadati</taxon>
        <taxon>Pseudomonadota</taxon>
        <taxon>Alphaproteobacteria</taxon>
        <taxon>Acetobacterales</taxon>
        <taxon>Acetobacteraceae</taxon>
        <taxon>Plastoroseomonas</taxon>
    </lineage>
</organism>
<keyword evidence="3" id="KW-1185">Reference proteome</keyword>
<feature type="transmembrane region" description="Helical" evidence="1">
    <location>
        <begin position="76"/>
        <end position="93"/>
    </location>
</feature>
<name>A0AAF1K4S2_9PROT</name>
<dbReference type="AlphaFoldDB" id="A0AAF1K4S2"/>
<dbReference type="EMBL" id="JAAEDH010000016">
    <property type="protein sequence ID" value="MBR0656226.1"/>
    <property type="molecule type" value="Genomic_DNA"/>
</dbReference>
<feature type="transmembrane region" description="Helical" evidence="1">
    <location>
        <begin position="105"/>
        <end position="123"/>
    </location>
</feature>
<evidence type="ECO:0008006" key="4">
    <source>
        <dbReference type="Google" id="ProtNLM"/>
    </source>
</evidence>
<evidence type="ECO:0000313" key="2">
    <source>
        <dbReference type="EMBL" id="MBR0656226.1"/>
    </source>
</evidence>
<evidence type="ECO:0000313" key="3">
    <source>
        <dbReference type="Proteomes" id="UP001196068"/>
    </source>
</evidence>
<reference evidence="2" key="2">
    <citation type="journal article" date="2021" name="Syst. Appl. Microbiol.">
        <title>Roseomonas hellenica sp. nov., isolated from roots of wild-growing Alkanna tinctoria.</title>
        <authorList>
            <person name="Rat A."/>
            <person name="Naranjo H.D."/>
            <person name="Lebbe L."/>
            <person name="Cnockaert M."/>
            <person name="Krigas N."/>
            <person name="Grigoriadou K."/>
            <person name="Maloupa E."/>
            <person name="Willems A."/>
        </authorList>
    </citation>
    <scope>NUCLEOTIDE SEQUENCE</scope>
    <source>
        <strain evidence="2">LMG 28251</strain>
    </source>
</reference>
<keyword evidence="1" id="KW-0472">Membrane</keyword>
<evidence type="ECO:0000256" key="1">
    <source>
        <dbReference type="SAM" id="Phobius"/>
    </source>
</evidence>
<keyword evidence="1" id="KW-0812">Transmembrane</keyword>
<feature type="transmembrane region" description="Helical" evidence="1">
    <location>
        <begin position="44"/>
        <end position="64"/>
    </location>
</feature>